<evidence type="ECO:0000256" key="17">
    <source>
        <dbReference type="SAM" id="SignalP"/>
    </source>
</evidence>
<dbReference type="GO" id="GO:0052851">
    <property type="term" value="F:ferric-chelate reductase (NADPH) activity"/>
    <property type="evidence" value="ECO:0007669"/>
    <property type="project" value="UniProtKB-EC"/>
</dbReference>
<dbReference type="VEuPathDB" id="FungiDB:CXQ85_001419"/>
<evidence type="ECO:0000256" key="13">
    <source>
        <dbReference type="ARBA" id="ARBA00023136"/>
    </source>
</evidence>
<comment type="subcellular location">
    <subcellularLocation>
        <location evidence="1">Cell membrane</location>
        <topology evidence="1">Multi-pass membrane protein</topology>
    </subcellularLocation>
</comment>
<feature type="domain" description="FAD-binding FR-type" evidence="18">
    <location>
        <begin position="399"/>
        <end position="510"/>
    </location>
</feature>
<reference evidence="19 20" key="1">
    <citation type="submission" date="2017-12" db="EMBL/GenBank/DDBJ databases">
        <title>Genome Sequence of a Multidrug-Resistant Candida haemulonii Isolate from a Patient with Chronic Leg Ulcers in Israel.</title>
        <authorList>
            <person name="Chow N.A."/>
            <person name="Gade L."/>
            <person name="Batra D."/>
            <person name="Rowe L.A."/>
            <person name="Ben-Ami R."/>
            <person name="Loparev V.N."/>
            <person name="Litvintseva A.P."/>
        </authorList>
    </citation>
    <scope>NUCLEOTIDE SEQUENCE [LARGE SCALE GENOMIC DNA]</scope>
    <source>
        <strain evidence="19 20">B11899</strain>
    </source>
</reference>
<dbReference type="PANTHER" id="PTHR32361:SF9">
    <property type="entry name" value="FERRIC REDUCTASE TRANSMEMBRANE COMPONENT 3-RELATED"/>
    <property type="match status" value="1"/>
</dbReference>
<dbReference type="InterPro" id="IPR013121">
    <property type="entry name" value="Fe_red_NAD-bd_6"/>
</dbReference>
<dbReference type="SFLD" id="SFLDG01168">
    <property type="entry name" value="Ferric_reductase_subgroup_(FRE"/>
    <property type="match status" value="1"/>
</dbReference>
<keyword evidence="10 16" id="KW-1133">Transmembrane helix</keyword>
<dbReference type="Pfam" id="PF08022">
    <property type="entry name" value="FAD_binding_8"/>
    <property type="match status" value="1"/>
</dbReference>
<organism evidence="19 20">
    <name type="scientific">Candidozyma haemuli</name>
    <dbReference type="NCBI Taxonomy" id="45357"/>
    <lineage>
        <taxon>Eukaryota</taxon>
        <taxon>Fungi</taxon>
        <taxon>Dikarya</taxon>
        <taxon>Ascomycota</taxon>
        <taxon>Saccharomycotina</taxon>
        <taxon>Pichiomycetes</taxon>
        <taxon>Metschnikowiaceae</taxon>
        <taxon>Candidozyma</taxon>
    </lineage>
</organism>
<comment type="catalytic activity">
    <reaction evidence="15">
        <text>2 a Fe(II)-siderophore + NADP(+) + H(+) = 2 a Fe(III)-siderophore + NADPH</text>
        <dbReference type="Rhea" id="RHEA:28795"/>
        <dbReference type="Rhea" id="RHEA-COMP:11342"/>
        <dbReference type="Rhea" id="RHEA-COMP:11344"/>
        <dbReference type="ChEBI" id="CHEBI:15378"/>
        <dbReference type="ChEBI" id="CHEBI:29033"/>
        <dbReference type="ChEBI" id="CHEBI:29034"/>
        <dbReference type="ChEBI" id="CHEBI:57783"/>
        <dbReference type="ChEBI" id="CHEBI:58349"/>
        <dbReference type="EC" id="1.16.1.9"/>
    </reaction>
</comment>
<dbReference type="OrthoDB" id="4494341at2759"/>
<dbReference type="GO" id="GO:0006826">
    <property type="term" value="P:iron ion transport"/>
    <property type="evidence" value="ECO:0007669"/>
    <property type="project" value="TreeGrafter"/>
</dbReference>
<gene>
    <name evidence="19" type="ORF">CXQ85_001419</name>
</gene>
<keyword evidence="13 16" id="KW-0472">Membrane</keyword>
<feature type="transmembrane region" description="Helical" evidence="16">
    <location>
        <begin position="146"/>
        <end position="168"/>
    </location>
</feature>
<evidence type="ECO:0000256" key="9">
    <source>
        <dbReference type="ARBA" id="ARBA00022982"/>
    </source>
</evidence>
<protein>
    <recommendedName>
        <fullName evidence="3">ferric-chelate reductase (NADPH)</fullName>
        <ecNumber evidence="3">1.16.1.9</ecNumber>
    </recommendedName>
</protein>
<keyword evidence="9" id="KW-0249">Electron transport</keyword>
<evidence type="ECO:0000256" key="15">
    <source>
        <dbReference type="ARBA" id="ARBA00048483"/>
    </source>
</evidence>
<feature type="signal peptide" evidence="17">
    <location>
        <begin position="1"/>
        <end position="15"/>
    </location>
</feature>
<evidence type="ECO:0000313" key="19">
    <source>
        <dbReference type="EMBL" id="PVH19123.1"/>
    </source>
</evidence>
<dbReference type="GO" id="GO:0006879">
    <property type="term" value="P:intracellular iron ion homeostasis"/>
    <property type="evidence" value="ECO:0007669"/>
    <property type="project" value="TreeGrafter"/>
</dbReference>
<dbReference type="Proteomes" id="UP000244309">
    <property type="component" value="Unassembled WGS sequence"/>
</dbReference>
<dbReference type="AlphaFoldDB" id="A0A2V1APE1"/>
<dbReference type="Pfam" id="PF08030">
    <property type="entry name" value="NAD_binding_6"/>
    <property type="match status" value="1"/>
</dbReference>
<feature type="chain" id="PRO_5016161670" description="ferric-chelate reductase (NADPH)" evidence="17">
    <location>
        <begin position="16"/>
        <end position="690"/>
    </location>
</feature>
<keyword evidence="12" id="KW-0406">Ion transport</keyword>
<feature type="transmembrane region" description="Helical" evidence="16">
    <location>
        <begin position="214"/>
        <end position="235"/>
    </location>
</feature>
<dbReference type="STRING" id="45357.A0A2V1APE1"/>
<dbReference type="InterPro" id="IPR039261">
    <property type="entry name" value="FNR_nucleotide-bd"/>
</dbReference>
<dbReference type="InterPro" id="IPR051410">
    <property type="entry name" value="Ferric/Cupric_Reductase"/>
</dbReference>
<dbReference type="EMBL" id="PKFO01000001">
    <property type="protein sequence ID" value="PVH19123.1"/>
    <property type="molecule type" value="Genomic_DNA"/>
</dbReference>
<keyword evidence="17" id="KW-0732">Signal</keyword>
<evidence type="ECO:0000256" key="7">
    <source>
        <dbReference type="ARBA" id="ARBA00022692"/>
    </source>
</evidence>
<dbReference type="EC" id="1.16.1.9" evidence="3"/>
<dbReference type="SUPFAM" id="SSF63380">
    <property type="entry name" value="Riboflavin synthase domain-like"/>
    <property type="match status" value="1"/>
</dbReference>
<dbReference type="SUPFAM" id="SSF52343">
    <property type="entry name" value="Ferredoxin reductase-like, C-terminal NADP-linked domain"/>
    <property type="match status" value="1"/>
</dbReference>
<keyword evidence="7 16" id="KW-0812">Transmembrane</keyword>
<dbReference type="SFLD" id="SFLDS00052">
    <property type="entry name" value="Ferric_Reductase_Domain"/>
    <property type="match status" value="1"/>
</dbReference>
<keyword evidence="4" id="KW-0813">Transport</keyword>
<evidence type="ECO:0000256" key="11">
    <source>
        <dbReference type="ARBA" id="ARBA00023002"/>
    </source>
</evidence>
<feature type="transmembrane region" description="Helical" evidence="16">
    <location>
        <begin position="255"/>
        <end position="273"/>
    </location>
</feature>
<dbReference type="PROSITE" id="PS51384">
    <property type="entry name" value="FAD_FR"/>
    <property type="match status" value="1"/>
</dbReference>
<evidence type="ECO:0000313" key="20">
    <source>
        <dbReference type="Proteomes" id="UP000244309"/>
    </source>
</evidence>
<dbReference type="RefSeq" id="XP_025340063.1">
    <property type="nucleotide sequence ID" value="XM_025485132.1"/>
</dbReference>
<evidence type="ECO:0000256" key="2">
    <source>
        <dbReference type="ARBA" id="ARBA00006278"/>
    </source>
</evidence>
<keyword evidence="20" id="KW-1185">Reference proteome</keyword>
<feature type="transmembrane region" description="Helical" evidence="16">
    <location>
        <begin position="329"/>
        <end position="350"/>
    </location>
</feature>
<accession>A0A2V1APE1</accession>
<evidence type="ECO:0000256" key="16">
    <source>
        <dbReference type="SAM" id="Phobius"/>
    </source>
</evidence>
<dbReference type="Pfam" id="PF01794">
    <property type="entry name" value="Ferric_reduct"/>
    <property type="match status" value="1"/>
</dbReference>
<sequence>MKLNALFLCIQLAAALEYFDKADSGYKACGYVHQAVGIPGSSGRYLEAARYCNVDDQPFLGSMATCLVNTFDSKDYVDHYLSMCSGSVSREQFVKAYNNATKHLMNGSLPSAAEEAQYRPLYFPKEVVLAQASDTYNYDRTNNYTIIYGSILTAYWFVVCIIAGIIHWTKAFIPSFSNALLAFVPANYIRRFIVLPPTFSKSHFNTKRLGPIEWLIPLRLESILLAIYFILSGVFCGTEINNASDKPLEIQVGNRSGVLTTFALPVLILFAGRNNFLQFVTGWQYTRFVVFHRWIARVTFLLLMVHVGTMTMTLKFYGGYQESLKESYIIWGIVATVCMGCLVWFSMFWLRRNRYELFLFTHYIFAIVMIAGGWMHVKVMQLEGFFIASVAVWGLNFFIRGVRLALFGIQDATIELKANETIRVIANRPSWWRPHPGSHAFVHFLTPTSFWQSHPFTLVDEPVDEGTIGMYAKIKGGVTHGLYQQLLNAPEHKVRIKVSVEGPYFEKMPVEDVERAVFVASGNGIPGMYAGVKDLAINYPRKPVKLIWIIRDYISICWFYSELKQLELLNIDIVIYVSRGSKGDLQGHSIERSTLNEKSDQSSGSTRIGNSAITSVSDLKQSLSFIQFIDGRPNIRALVSEEVIYSGNHSTGFVTCGHPAMVDDIRLQVVDTLAVDPSRKVELFEQFQMW</sequence>
<dbReference type="GO" id="GO:0015677">
    <property type="term" value="P:copper ion import"/>
    <property type="evidence" value="ECO:0007669"/>
    <property type="project" value="TreeGrafter"/>
</dbReference>
<proteinExistence type="inferred from homology"/>
<dbReference type="InterPro" id="IPR013130">
    <property type="entry name" value="Fe3_Rdtase_TM_dom"/>
</dbReference>
<keyword evidence="14" id="KW-0325">Glycoprotein</keyword>
<comment type="caution">
    <text evidence="19">The sequence shown here is derived from an EMBL/GenBank/DDBJ whole genome shotgun (WGS) entry which is preliminary data.</text>
</comment>
<dbReference type="InterPro" id="IPR017938">
    <property type="entry name" value="Riboflavin_synthase-like_b-brl"/>
</dbReference>
<feature type="transmembrane region" description="Helical" evidence="16">
    <location>
        <begin position="294"/>
        <end position="317"/>
    </location>
</feature>
<comment type="similarity">
    <text evidence="2">Belongs to the ferric reductase (FRE) family.</text>
</comment>
<evidence type="ECO:0000256" key="8">
    <source>
        <dbReference type="ARBA" id="ARBA00022827"/>
    </source>
</evidence>
<keyword evidence="6" id="KW-0285">Flavoprotein</keyword>
<dbReference type="GeneID" id="37006750"/>
<keyword evidence="5" id="KW-1003">Cell membrane</keyword>
<dbReference type="InterPro" id="IPR017927">
    <property type="entry name" value="FAD-bd_FR_type"/>
</dbReference>
<evidence type="ECO:0000256" key="10">
    <source>
        <dbReference type="ARBA" id="ARBA00022989"/>
    </source>
</evidence>
<evidence type="ECO:0000259" key="18">
    <source>
        <dbReference type="PROSITE" id="PS51384"/>
    </source>
</evidence>
<evidence type="ECO:0000256" key="12">
    <source>
        <dbReference type="ARBA" id="ARBA00023065"/>
    </source>
</evidence>
<evidence type="ECO:0000256" key="1">
    <source>
        <dbReference type="ARBA" id="ARBA00004651"/>
    </source>
</evidence>
<dbReference type="Gene3D" id="3.40.50.80">
    <property type="entry name" value="Nucleotide-binding domain of ferredoxin-NADP reductase (FNR) module"/>
    <property type="match status" value="1"/>
</dbReference>
<dbReference type="PANTHER" id="PTHR32361">
    <property type="entry name" value="FERRIC/CUPRIC REDUCTASE TRANSMEMBRANE COMPONENT"/>
    <property type="match status" value="1"/>
</dbReference>
<keyword evidence="8" id="KW-0274">FAD</keyword>
<dbReference type="GO" id="GO:0005886">
    <property type="term" value="C:plasma membrane"/>
    <property type="evidence" value="ECO:0007669"/>
    <property type="project" value="UniProtKB-SubCell"/>
</dbReference>
<dbReference type="InterPro" id="IPR013112">
    <property type="entry name" value="FAD-bd_8"/>
</dbReference>
<feature type="transmembrane region" description="Helical" evidence="16">
    <location>
        <begin position="357"/>
        <end position="376"/>
    </location>
</feature>
<feature type="transmembrane region" description="Helical" evidence="16">
    <location>
        <begin position="382"/>
        <end position="399"/>
    </location>
</feature>
<evidence type="ECO:0000256" key="3">
    <source>
        <dbReference type="ARBA" id="ARBA00012668"/>
    </source>
</evidence>
<keyword evidence="11" id="KW-0560">Oxidoreductase</keyword>
<evidence type="ECO:0000256" key="6">
    <source>
        <dbReference type="ARBA" id="ARBA00022630"/>
    </source>
</evidence>
<evidence type="ECO:0000256" key="4">
    <source>
        <dbReference type="ARBA" id="ARBA00022448"/>
    </source>
</evidence>
<name>A0A2V1APE1_9ASCO</name>
<dbReference type="CDD" id="cd06186">
    <property type="entry name" value="NOX_Duox_like_FAD_NADP"/>
    <property type="match status" value="1"/>
</dbReference>
<evidence type="ECO:0000256" key="5">
    <source>
        <dbReference type="ARBA" id="ARBA00022475"/>
    </source>
</evidence>
<evidence type="ECO:0000256" key="14">
    <source>
        <dbReference type="ARBA" id="ARBA00023180"/>
    </source>
</evidence>